<dbReference type="AlphaFoldDB" id="F0ZXP8"/>
<gene>
    <name evidence="4" type="ORF">DICPUDRAFT_156891</name>
</gene>
<evidence type="ECO:0000256" key="3">
    <source>
        <dbReference type="SAM" id="SignalP"/>
    </source>
</evidence>
<keyword evidence="2" id="KW-0472">Membrane</keyword>
<accession>F0ZXP8</accession>
<feature type="compositionally biased region" description="Low complexity" evidence="1">
    <location>
        <begin position="41"/>
        <end position="112"/>
    </location>
</feature>
<evidence type="ECO:0000313" key="4">
    <source>
        <dbReference type="EMBL" id="EGC31285.1"/>
    </source>
</evidence>
<evidence type="ECO:0000313" key="5">
    <source>
        <dbReference type="Proteomes" id="UP000001064"/>
    </source>
</evidence>
<dbReference type="VEuPathDB" id="AmoebaDB:DICPUDRAFT_156891"/>
<dbReference type="RefSeq" id="XP_003292194.1">
    <property type="nucleotide sequence ID" value="XM_003292146.1"/>
</dbReference>
<keyword evidence="2" id="KW-0812">Transmembrane</keyword>
<proteinExistence type="predicted"/>
<feature type="region of interest" description="Disordered" evidence="1">
    <location>
        <begin position="29"/>
        <end position="132"/>
    </location>
</feature>
<feature type="signal peptide" evidence="3">
    <location>
        <begin position="1"/>
        <end position="25"/>
    </location>
</feature>
<feature type="transmembrane region" description="Helical" evidence="2">
    <location>
        <begin position="135"/>
        <end position="158"/>
    </location>
</feature>
<sequence>MKQIYKILTIFVLLSLLLCCSIVSSEGSIEASTSKGGLDPTGSSATDSTSTSLDLGSSTSGPNASSSENTTTPTSSPSNSTKPTITPSTTPSSTPSSTPSRTPSTTTPTSQPTVPPTLNPGGLEGNSSSEGSGSFSLYSLIPLSTFTIILISAIHLILV</sequence>
<dbReference type="InParanoid" id="F0ZXP8"/>
<keyword evidence="2" id="KW-1133">Transmembrane helix</keyword>
<name>F0ZXP8_DICPU</name>
<evidence type="ECO:0000256" key="1">
    <source>
        <dbReference type="SAM" id="MobiDB-lite"/>
    </source>
</evidence>
<organism evidence="4 5">
    <name type="scientific">Dictyostelium purpureum</name>
    <name type="common">Slime mold</name>
    <dbReference type="NCBI Taxonomy" id="5786"/>
    <lineage>
        <taxon>Eukaryota</taxon>
        <taxon>Amoebozoa</taxon>
        <taxon>Evosea</taxon>
        <taxon>Eumycetozoa</taxon>
        <taxon>Dictyostelia</taxon>
        <taxon>Dictyosteliales</taxon>
        <taxon>Dictyosteliaceae</taxon>
        <taxon>Dictyostelium</taxon>
    </lineage>
</organism>
<dbReference type="KEGG" id="dpp:DICPUDRAFT_156891"/>
<keyword evidence="3" id="KW-0732">Signal</keyword>
<dbReference type="Proteomes" id="UP000001064">
    <property type="component" value="Unassembled WGS sequence"/>
</dbReference>
<evidence type="ECO:0000256" key="2">
    <source>
        <dbReference type="SAM" id="Phobius"/>
    </source>
</evidence>
<dbReference type="GeneID" id="10505942"/>
<protein>
    <submittedName>
        <fullName evidence="4">Uncharacterized protein</fullName>
    </submittedName>
</protein>
<keyword evidence="5" id="KW-1185">Reference proteome</keyword>
<dbReference type="EMBL" id="GL871264">
    <property type="protein sequence ID" value="EGC31285.1"/>
    <property type="molecule type" value="Genomic_DNA"/>
</dbReference>
<feature type="chain" id="PRO_5003265465" evidence="3">
    <location>
        <begin position="26"/>
        <end position="159"/>
    </location>
</feature>
<reference evidence="5" key="1">
    <citation type="journal article" date="2011" name="Genome Biol.">
        <title>Comparative genomics of the social amoebae Dictyostelium discoideum and Dictyostelium purpureum.</title>
        <authorList>
            <consortium name="US DOE Joint Genome Institute (JGI-PGF)"/>
            <person name="Sucgang R."/>
            <person name="Kuo A."/>
            <person name="Tian X."/>
            <person name="Salerno W."/>
            <person name="Parikh A."/>
            <person name="Feasley C.L."/>
            <person name="Dalin E."/>
            <person name="Tu H."/>
            <person name="Huang E."/>
            <person name="Barry K."/>
            <person name="Lindquist E."/>
            <person name="Shapiro H."/>
            <person name="Bruce D."/>
            <person name="Schmutz J."/>
            <person name="Salamov A."/>
            <person name="Fey P."/>
            <person name="Gaudet P."/>
            <person name="Anjard C."/>
            <person name="Babu M.M."/>
            <person name="Basu S."/>
            <person name="Bushmanova Y."/>
            <person name="van der Wel H."/>
            <person name="Katoh-Kurasawa M."/>
            <person name="Dinh C."/>
            <person name="Coutinho P.M."/>
            <person name="Saito T."/>
            <person name="Elias M."/>
            <person name="Schaap P."/>
            <person name="Kay R.R."/>
            <person name="Henrissat B."/>
            <person name="Eichinger L."/>
            <person name="Rivero F."/>
            <person name="Putnam N.H."/>
            <person name="West C.M."/>
            <person name="Loomis W.F."/>
            <person name="Chisholm R.L."/>
            <person name="Shaulsky G."/>
            <person name="Strassmann J.E."/>
            <person name="Queller D.C."/>
            <person name="Kuspa A."/>
            <person name="Grigoriev I.V."/>
        </authorList>
    </citation>
    <scope>NUCLEOTIDE SEQUENCE [LARGE SCALE GENOMIC DNA]</scope>
    <source>
        <strain evidence="5">QSDP1</strain>
    </source>
</reference>